<comment type="caution">
    <text evidence="1">The sequence shown here is derived from an EMBL/GenBank/DDBJ whole genome shotgun (WGS) entry which is preliminary data.</text>
</comment>
<organism evidence="1 2">
    <name type="scientific">Lentinula aff. lateritia</name>
    <dbReference type="NCBI Taxonomy" id="2804960"/>
    <lineage>
        <taxon>Eukaryota</taxon>
        <taxon>Fungi</taxon>
        <taxon>Dikarya</taxon>
        <taxon>Basidiomycota</taxon>
        <taxon>Agaricomycotina</taxon>
        <taxon>Agaricomycetes</taxon>
        <taxon>Agaricomycetidae</taxon>
        <taxon>Agaricales</taxon>
        <taxon>Marasmiineae</taxon>
        <taxon>Omphalotaceae</taxon>
        <taxon>Lentinula</taxon>
    </lineage>
</organism>
<evidence type="ECO:0000313" key="1">
    <source>
        <dbReference type="EMBL" id="KAJ3811363.1"/>
    </source>
</evidence>
<dbReference type="EMBL" id="MU795062">
    <property type="protein sequence ID" value="KAJ3811363.1"/>
    <property type="molecule type" value="Genomic_DNA"/>
</dbReference>
<reference evidence="1" key="1">
    <citation type="submission" date="2022-09" db="EMBL/GenBank/DDBJ databases">
        <title>A Global Phylogenomic Analysis of the Shiitake Genus Lentinula.</title>
        <authorList>
            <consortium name="DOE Joint Genome Institute"/>
            <person name="Sierra-Patev S."/>
            <person name="Min B."/>
            <person name="Naranjo-Ortiz M."/>
            <person name="Looney B."/>
            <person name="Konkel Z."/>
            <person name="Slot J.C."/>
            <person name="Sakamoto Y."/>
            <person name="Steenwyk J.L."/>
            <person name="Rokas A."/>
            <person name="Carro J."/>
            <person name="Camarero S."/>
            <person name="Ferreira P."/>
            <person name="Molpeceres G."/>
            <person name="Ruiz-Duenas F.J."/>
            <person name="Serrano A."/>
            <person name="Henrissat B."/>
            <person name="Drula E."/>
            <person name="Hughes K.W."/>
            <person name="Mata J.L."/>
            <person name="Ishikawa N.K."/>
            <person name="Vargas-Isla R."/>
            <person name="Ushijima S."/>
            <person name="Smith C.A."/>
            <person name="Ahrendt S."/>
            <person name="Andreopoulos W."/>
            <person name="He G."/>
            <person name="Labutti K."/>
            <person name="Lipzen A."/>
            <person name="Ng V."/>
            <person name="Riley R."/>
            <person name="Sandor L."/>
            <person name="Barry K."/>
            <person name="Martinez A.T."/>
            <person name="Xiao Y."/>
            <person name="Gibbons J.G."/>
            <person name="Terashima K."/>
            <person name="Grigoriev I.V."/>
            <person name="Hibbett D.S."/>
        </authorList>
    </citation>
    <scope>NUCLEOTIDE SEQUENCE</scope>
    <source>
        <strain evidence="1">TMI1499</strain>
    </source>
</reference>
<sequence length="190" mass="20947">QFAAQEVYLGAEYDHRLMPNFGGPVFALDKAKLIQPNWRNLKNQFIMPWMNYDSLRPGVLVVANIGIRVYVLTAKSTSGVTKKVIFLWFVKQLVLILVKIHHATINSLKVVAESAVNVPMPVAVTSPGRSLKKVTDVGPSGTAKALDVIDWFEVSSTEHRDLTAGPHTAVDGMTDQDGVAPDGKRKKQRK</sequence>
<feature type="non-terminal residue" evidence="1">
    <location>
        <position position="1"/>
    </location>
</feature>
<name>A0ACC1U3H5_9AGAR</name>
<gene>
    <name evidence="1" type="ORF">F5876DRAFT_64864</name>
</gene>
<evidence type="ECO:0000313" key="2">
    <source>
        <dbReference type="Proteomes" id="UP001163835"/>
    </source>
</evidence>
<protein>
    <submittedName>
        <fullName evidence="1">Uncharacterized protein</fullName>
    </submittedName>
</protein>
<dbReference type="Proteomes" id="UP001163835">
    <property type="component" value="Unassembled WGS sequence"/>
</dbReference>
<accession>A0ACC1U3H5</accession>
<proteinExistence type="predicted"/>
<keyword evidence="2" id="KW-1185">Reference proteome</keyword>